<keyword evidence="2 4" id="KW-0238">DNA-binding</keyword>
<dbReference type="AlphaFoldDB" id="A0A8J4DY80"/>
<dbReference type="Gene3D" id="1.10.357.10">
    <property type="entry name" value="Tetracycline Repressor, domain 2"/>
    <property type="match status" value="1"/>
</dbReference>
<dbReference type="RefSeq" id="WP_373320240.1">
    <property type="nucleotide sequence ID" value="NZ_BOPG01000017.1"/>
</dbReference>
<protein>
    <submittedName>
        <fullName evidence="6">TetR family transcriptional regulator</fullName>
    </submittedName>
</protein>
<dbReference type="InterPro" id="IPR001647">
    <property type="entry name" value="HTH_TetR"/>
</dbReference>
<dbReference type="InterPro" id="IPR009057">
    <property type="entry name" value="Homeodomain-like_sf"/>
</dbReference>
<dbReference type="SUPFAM" id="SSF46689">
    <property type="entry name" value="Homeodomain-like"/>
    <property type="match status" value="1"/>
</dbReference>
<dbReference type="Pfam" id="PF13305">
    <property type="entry name" value="TetR_C_33"/>
    <property type="match status" value="1"/>
</dbReference>
<evidence type="ECO:0000313" key="6">
    <source>
        <dbReference type="EMBL" id="GIJ55375.1"/>
    </source>
</evidence>
<evidence type="ECO:0000256" key="1">
    <source>
        <dbReference type="ARBA" id="ARBA00023015"/>
    </source>
</evidence>
<proteinExistence type="predicted"/>
<dbReference type="EMBL" id="BOPG01000017">
    <property type="protein sequence ID" value="GIJ55375.1"/>
    <property type="molecule type" value="Genomic_DNA"/>
</dbReference>
<accession>A0A8J4DY80</accession>
<sequence>MSGIRARARAQTTDEIKTIARRHLATDGANLSLRAVARDLGVVSSAIYRYFASRDDLLTALILDAYNSLGSAVEAADRGVVEAAERAAASGAFEWDALSARWMATCHAVRDWALAAPHEYALIYGSPVPGYRAPQDTVPAATRAVRVLGGILQDAALRGRFDADAGQPLPDPVGGNLAEITAALCPAAPPAAVSRGMGAWVQLFGTVSFELFGQLENAVGDKAAFFEHQMRAQADYIGL</sequence>
<dbReference type="SUPFAM" id="SSF48498">
    <property type="entry name" value="Tetracyclin repressor-like, C-terminal domain"/>
    <property type="match status" value="1"/>
</dbReference>
<dbReference type="GO" id="GO:0003677">
    <property type="term" value="F:DNA binding"/>
    <property type="evidence" value="ECO:0007669"/>
    <property type="project" value="UniProtKB-UniRule"/>
</dbReference>
<gene>
    <name evidence="6" type="ORF">Vau01_028910</name>
</gene>
<evidence type="ECO:0000256" key="3">
    <source>
        <dbReference type="ARBA" id="ARBA00023163"/>
    </source>
</evidence>
<feature type="DNA-binding region" description="H-T-H motif" evidence="4">
    <location>
        <begin position="32"/>
        <end position="51"/>
    </location>
</feature>
<dbReference type="Proteomes" id="UP000612585">
    <property type="component" value="Unassembled WGS sequence"/>
</dbReference>
<evidence type="ECO:0000259" key="5">
    <source>
        <dbReference type="PROSITE" id="PS50977"/>
    </source>
</evidence>
<feature type="domain" description="HTH tetR-type" evidence="5">
    <location>
        <begin position="10"/>
        <end position="69"/>
    </location>
</feature>
<comment type="caution">
    <text evidence="6">The sequence shown here is derived from an EMBL/GenBank/DDBJ whole genome shotgun (WGS) entry which is preliminary data.</text>
</comment>
<dbReference type="InterPro" id="IPR036271">
    <property type="entry name" value="Tet_transcr_reg_TetR-rel_C_sf"/>
</dbReference>
<dbReference type="Pfam" id="PF00440">
    <property type="entry name" value="TetR_N"/>
    <property type="match status" value="1"/>
</dbReference>
<evidence type="ECO:0000256" key="4">
    <source>
        <dbReference type="PROSITE-ProRule" id="PRU00335"/>
    </source>
</evidence>
<reference evidence="6" key="1">
    <citation type="submission" date="2021-01" db="EMBL/GenBank/DDBJ databases">
        <title>Whole genome shotgun sequence of Virgisporangium aurantiacum NBRC 16421.</title>
        <authorList>
            <person name="Komaki H."/>
            <person name="Tamura T."/>
        </authorList>
    </citation>
    <scope>NUCLEOTIDE SEQUENCE</scope>
    <source>
        <strain evidence="6">NBRC 16421</strain>
    </source>
</reference>
<keyword evidence="3" id="KW-0804">Transcription</keyword>
<dbReference type="PROSITE" id="PS50977">
    <property type="entry name" value="HTH_TETR_2"/>
    <property type="match status" value="1"/>
</dbReference>
<evidence type="ECO:0000256" key="2">
    <source>
        <dbReference type="ARBA" id="ARBA00023125"/>
    </source>
</evidence>
<keyword evidence="7" id="KW-1185">Reference proteome</keyword>
<evidence type="ECO:0000313" key="7">
    <source>
        <dbReference type="Proteomes" id="UP000612585"/>
    </source>
</evidence>
<dbReference type="InterPro" id="IPR025996">
    <property type="entry name" value="MT1864/Rv1816-like_C"/>
</dbReference>
<name>A0A8J4DY80_9ACTN</name>
<keyword evidence="1" id="KW-0805">Transcription regulation</keyword>
<organism evidence="6 7">
    <name type="scientific">Virgisporangium aurantiacum</name>
    <dbReference type="NCBI Taxonomy" id="175570"/>
    <lineage>
        <taxon>Bacteria</taxon>
        <taxon>Bacillati</taxon>
        <taxon>Actinomycetota</taxon>
        <taxon>Actinomycetes</taxon>
        <taxon>Micromonosporales</taxon>
        <taxon>Micromonosporaceae</taxon>
        <taxon>Virgisporangium</taxon>
    </lineage>
</organism>